<dbReference type="PRINTS" id="PR00344">
    <property type="entry name" value="BCTRLSENSOR"/>
</dbReference>
<evidence type="ECO:0000256" key="2">
    <source>
        <dbReference type="ARBA" id="ARBA00012438"/>
    </source>
</evidence>
<dbReference type="SUPFAM" id="SSF47384">
    <property type="entry name" value="Homodimeric domain of signal transducing histidine kinase"/>
    <property type="match status" value="1"/>
</dbReference>
<dbReference type="InterPro" id="IPR036097">
    <property type="entry name" value="HisK_dim/P_sf"/>
</dbReference>
<organism evidence="6">
    <name type="scientific">Oscillatoriales cyanobacterium SpSt-418</name>
    <dbReference type="NCBI Taxonomy" id="2282169"/>
    <lineage>
        <taxon>Bacteria</taxon>
        <taxon>Bacillati</taxon>
        <taxon>Cyanobacteriota</taxon>
        <taxon>Cyanophyceae</taxon>
        <taxon>Oscillatoriophycideae</taxon>
        <taxon>Oscillatoriales</taxon>
    </lineage>
</organism>
<reference evidence="6" key="1">
    <citation type="journal article" date="2020" name="mSystems">
        <title>Genome- and Community-Level Interaction Insights into Carbon Utilization and Element Cycling Functions of Hydrothermarchaeota in Hydrothermal Sediment.</title>
        <authorList>
            <person name="Zhou Z."/>
            <person name="Liu Y."/>
            <person name="Xu W."/>
            <person name="Pan J."/>
            <person name="Luo Z.H."/>
            <person name="Li M."/>
        </authorList>
    </citation>
    <scope>NUCLEOTIDE SEQUENCE [LARGE SCALE GENOMIC DNA]</scope>
    <source>
        <strain evidence="6">SpSt-418</strain>
    </source>
</reference>
<evidence type="ECO:0000313" key="6">
    <source>
        <dbReference type="EMBL" id="HFN00064.1"/>
    </source>
</evidence>
<keyword evidence="4" id="KW-0902">Two-component regulatory system</keyword>
<dbReference type="PROSITE" id="PS50109">
    <property type="entry name" value="HIS_KIN"/>
    <property type="match status" value="1"/>
</dbReference>
<gene>
    <name evidence="6" type="ORF">ENR64_20355</name>
</gene>
<keyword evidence="3" id="KW-0418">Kinase</keyword>
<dbReference type="AlphaFoldDB" id="A0A7C3KGR9"/>
<protein>
    <recommendedName>
        <fullName evidence="2">histidine kinase</fullName>
        <ecNumber evidence="2">2.7.13.3</ecNumber>
    </recommendedName>
</protein>
<dbReference type="InterPro" id="IPR004358">
    <property type="entry name" value="Sig_transdc_His_kin-like_C"/>
</dbReference>
<accession>A0A7C3KGR9</accession>
<feature type="domain" description="Histidine kinase" evidence="5">
    <location>
        <begin position="183"/>
        <end position="434"/>
    </location>
</feature>
<keyword evidence="3" id="KW-0808">Transferase</keyword>
<evidence type="ECO:0000256" key="3">
    <source>
        <dbReference type="ARBA" id="ARBA00022777"/>
    </source>
</evidence>
<dbReference type="SMART" id="SM00387">
    <property type="entry name" value="HATPase_c"/>
    <property type="match status" value="1"/>
</dbReference>
<comment type="caution">
    <text evidence="6">The sequence shown here is derived from an EMBL/GenBank/DDBJ whole genome shotgun (WGS) entry which is preliminary data.</text>
</comment>
<dbReference type="InterPro" id="IPR003594">
    <property type="entry name" value="HATPase_dom"/>
</dbReference>
<dbReference type="EC" id="2.7.13.3" evidence="2"/>
<dbReference type="Gene3D" id="3.30.565.10">
    <property type="entry name" value="Histidine kinase-like ATPase, C-terminal domain"/>
    <property type="match status" value="1"/>
</dbReference>
<dbReference type="PANTHER" id="PTHR43065">
    <property type="entry name" value="SENSOR HISTIDINE KINASE"/>
    <property type="match status" value="1"/>
</dbReference>
<dbReference type="EMBL" id="DSRU01000289">
    <property type="protein sequence ID" value="HFN00064.1"/>
    <property type="molecule type" value="Genomic_DNA"/>
</dbReference>
<dbReference type="SUPFAM" id="SSF55874">
    <property type="entry name" value="ATPase domain of HSP90 chaperone/DNA topoisomerase II/histidine kinase"/>
    <property type="match status" value="1"/>
</dbReference>
<evidence type="ECO:0000256" key="4">
    <source>
        <dbReference type="ARBA" id="ARBA00023012"/>
    </source>
</evidence>
<evidence type="ECO:0000259" key="5">
    <source>
        <dbReference type="PROSITE" id="PS50109"/>
    </source>
</evidence>
<dbReference type="GO" id="GO:0000155">
    <property type="term" value="F:phosphorelay sensor kinase activity"/>
    <property type="evidence" value="ECO:0007669"/>
    <property type="project" value="InterPro"/>
</dbReference>
<proteinExistence type="predicted"/>
<dbReference type="InterPro" id="IPR005467">
    <property type="entry name" value="His_kinase_dom"/>
</dbReference>
<sequence>MTEISPILQPDKSCSLTLESTVRELELSDLTVDIYTVGMELSRRFEQNPLAPGAVLLDRDRLVGVISRQRFWERMSRPYGLDLFGRRPLLEFHELTAVEYLLFPGSTLIAAAAQQTLERSPDLINEPLVVEVKPGIYHLLDVHQLLLAQSIIHQLTTQLLQEQTQARLIQAEKMSALGEMVASVAHEILNPVNFICGNINYLDNYGNDLLEVLATYERSFPQSSPAIAAITDAIDLEFVITDFPQVVASIRVGAERLRKTISALKSFSHMDESTPQPVDIHACLDDTLLILQGRLKNTIEVVKNYGKNTSVQGFSGQLGQVFMNLLSNAIDALTDLTRSKNKSDWKPTITITTELKADPQDSILIRIEDNGIGMSEDLQAHIFETFFTTKPVGKGTGLGLAITRQIVEKHQGRLSFKSELGNGTCFEVLLPIHLHIERERNRVKMI</sequence>
<dbReference type="InterPro" id="IPR036890">
    <property type="entry name" value="HATPase_C_sf"/>
</dbReference>
<dbReference type="Gene3D" id="1.10.287.130">
    <property type="match status" value="1"/>
</dbReference>
<evidence type="ECO:0000256" key="1">
    <source>
        <dbReference type="ARBA" id="ARBA00000085"/>
    </source>
</evidence>
<comment type="catalytic activity">
    <reaction evidence="1">
        <text>ATP + protein L-histidine = ADP + protein N-phospho-L-histidine.</text>
        <dbReference type="EC" id="2.7.13.3"/>
    </reaction>
</comment>
<dbReference type="Pfam" id="PF02518">
    <property type="entry name" value="HATPase_c"/>
    <property type="match status" value="1"/>
</dbReference>
<name>A0A7C3KGR9_9CYAN</name>
<dbReference type="PANTHER" id="PTHR43065:SF50">
    <property type="entry name" value="HISTIDINE KINASE"/>
    <property type="match status" value="1"/>
</dbReference>